<dbReference type="PROSITE" id="PS00972">
    <property type="entry name" value="USP_1"/>
    <property type="match status" value="1"/>
</dbReference>
<organism evidence="10 11">
    <name type="scientific">Ephemerocybe angulata</name>
    <dbReference type="NCBI Taxonomy" id="980116"/>
    <lineage>
        <taxon>Eukaryota</taxon>
        <taxon>Fungi</taxon>
        <taxon>Dikarya</taxon>
        <taxon>Basidiomycota</taxon>
        <taxon>Agaricomycotina</taxon>
        <taxon>Agaricomycetes</taxon>
        <taxon>Agaricomycetidae</taxon>
        <taxon>Agaricales</taxon>
        <taxon>Agaricineae</taxon>
        <taxon>Psathyrellaceae</taxon>
        <taxon>Ephemerocybe</taxon>
    </lineage>
</organism>
<dbReference type="GO" id="GO:0004843">
    <property type="term" value="F:cysteine-type deubiquitinase activity"/>
    <property type="evidence" value="ECO:0007669"/>
    <property type="project" value="UniProtKB-UniRule"/>
</dbReference>
<evidence type="ECO:0000256" key="4">
    <source>
        <dbReference type="ARBA" id="ARBA00022786"/>
    </source>
</evidence>
<dbReference type="OrthoDB" id="420187at2759"/>
<keyword evidence="3 7" id="KW-0645">Protease</keyword>
<dbReference type="EMBL" id="JACGCI010000008">
    <property type="protein sequence ID" value="KAF6762234.1"/>
    <property type="molecule type" value="Genomic_DNA"/>
</dbReference>
<feature type="region of interest" description="Disordered" evidence="8">
    <location>
        <begin position="65"/>
        <end position="103"/>
    </location>
</feature>
<evidence type="ECO:0000256" key="2">
    <source>
        <dbReference type="ARBA" id="ARBA00009085"/>
    </source>
</evidence>
<evidence type="ECO:0000256" key="3">
    <source>
        <dbReference type="ARBA" id="ARBA00022670"/>
    </source>
</evidence>
<keyword evidence="11" id="KW-1185">Reference proteome</keyword>
<keyword evidence="4 7" id="KW-0833">Ubl conjugation pathway</keyword>
<evidence type="ECO:0000256" key="6">
    <source>
        <dbReference type="ARBA" id="ARBA00022807"/>
    </source>
</evidence>
<dbReference type="InterPro" id="IPR050164">
    <property type="entry name" value="Peptidase_C19"/>
</dbReference>
<comment type="caution">
    <text evidence="10">The sequence shown here is derived from an EMBL/GenBank/DDBJ whole genome shotgun (WGS) entry which is preliminary data.</text>
</comment>
<comment type="similarity">
    <text evidence="2 7">Belongs to the peptidase C19 family.</text>
</comment>
<dbReference type="GO" id="GO:0016579">
    <property type="term" value="P:protein deubiquitination"/>
    <property type="evidence" value="ECO:0007669"/>
    <property type="project" value="InterPro"/>
</dbReference>
<dbReference type="Pfam" id="PF00443">
    <property type="entry name" value="UCH"/>
    <property type="match status" value="1"/>
</dbReference>
<comment type="catalytic activity">
    <reaction evidence="1 7">
        <text>Thiol-dependent hydrolysis of ester, thioester, amide, peptide and isopeptide bonds formed by the C-terminal Gly of ubiquitin (a 76-residue protein attached to proteins as an intracellular targeting signal).</text>
        <dbReference type="EC" id="3.4.19.12"/>
    </reaction>
</comment>
<dbReference type="PANTHER" id="PTHR24006:SF758">
    <property type="entry name" value="UBIQUITIN CARBOXYL-TERMINAL HYDROLASE 36"/>
    <property type="match status" value="1"/>
</dbReference>
<feature type="compositionally biased region" description="Basic and acidic residues" evidence="8">
    <location>
        <begin position="593"/>
        <end position="605"/>
    </location>
</feature>
<dbReference type="SUPFAM" id="SSF54001">
    <property type="entry name" value="Cysteine proteinases"/>
    <property type="match status" value="1"/>
</dbReference>
<dbReference type="InterPro" id="IPR018200">
    <property type="entry name" value="USP_CS"/>
</dbReference>
<dbReference type="InterPro" id="IPR001394">
    <property type="entry name" value="Peptidase_C19_UCH"/>
</dbReference>
<dbReference type="GO" id="GO:0005634">
    <property type="term" value="C:nucleus"/>
    <property type="evidence" value="ECO:0007669"/>
    <property type="project" value="TreeGrafter"/>
</dbReference>
<reference evidence="10 11" key="1">
    <citation type="submission" date="2020-07" db="EMBL/GenBank/DDBJ databases">
        <title>Comparative genomics of pyrophilous fungi reveals a link between fire events and developmental genes.</title>
        <authorList>
            <consortium name="DOE Joint Genome Institute"/>
            <person name="Steindorff A.S."/>
            <person name="Carver A."/>
            <person name="Calhoun S."/>
            <person name="Stillman K."/>
            <person name="Liu H."/>
            <person name="Lipzen A."/>
            <person name="Pangilinan J."/>
            <person name="Labutti K."/>
            <person name="Bruns T.D."/>
            <person name="Grigoriev I.V."/>
        </authorList>
    </citation>
    <scope>NUCLEOTIDE SEQUENCE [LARGE SCALE GENOMIC DNA]</scope>
    <source>
        <strain evidence="10 11">CBS 144469</strain>
    </source>
</reference>
<feature type="domain" description="USP" evidence="9">
    <location>
        <begin position="122"/>
        <end position="419"/>
    </location>
</feature>
<dbReference type="Gene3D" id="3.90.70.10">
    <property type="entry name" value="Cysteine proteinases"/>
    <property type="match status" value="1"/>
</dbReference>
<dbReference type="CDD" id="cd02661">
    <property type="entry name" value="Peptidase_C19E"/>
    <property type="match status" value="1"/>
</dbReference>
<protein>
    <recommendedName>
        <fullName evidence="7">Ubiquitin carboxyl-terminal hydrolase</fullName>
        <ecNumber evidence="7">3.4.19.12</ecNumber>
    </recommendedName>
</protein>
<evidence type="ECO:0000256" key="8">
    <source>
        <dbReference type="SAM" id="MobiDB-lite"/>
    </source>
</evidence>
<evidence type="ECO:0000256" key="5">
    <source>
        <dbReference type="ARBA" id="ARBA00022801"/>
    </source>
</evidence>
<feature type="region of interest" description="Disordered" evidence="8">
    <location>
        <begin position="427"/>
        <end position="639"/>
    </location>
</feature>
<dbReference type="GO" id="GO:0005829">
    <property type="term" value="C:cytosol"/>
    <property type="evidence" value="ECO:0007669"/>
    <property type="project" value="TreeGrafter"/>
</dbReference>
<dbReference type="Proteomes" id="UP000521943">
    <property type="component" value="Unassembled WGS sequence"/>
</dbReference>
<dbReference type="AlphaFoldDB" id="A0A8H6IBU7"/>
<gene>
    <name evidence="10" type="ORF">DFP72DRAFT_958141</name>
</gene>
<sequence>MLASPLLPASHNFGSHGSQHAQEGPQPAKDLPTFKKMLEPAVEFVEGSSSGAYVGLEGKYQPINVAAPLPPKTPAKPEKNADPKPTPTATPAPVPPTPKAQGKTLWPATIDTTWPSSCNVGSGLHNLGNTCFLNSALQCLLHTPPLLHILNGHTKDTCRNDKFCMTCSLRDVARQAHSGKRAFAPTSITNRLQTIAKHMRKGRQEDTHEFLRYAIDALQKACLFGHPPKIDPKLAETTWVHKMFGGRLRSRVTCRECEHNSDTFDRILDLSLDIFKVETVKDALKKFVAIDYLKGADKYKCEKCKKPVVAEKRFTIHEAPVVLTVHLKRFSPLGRKIAHHIDYDEKLSLAPYMSDGQYGPSYSLYGVICHAGSGPNSGHYYAFVKSRDGKWYEMNDDSVTPSPPPLNKKSAYMLFYIRDKGQGLEAAVKSKSVGGREQSSQRPARITDGMKGQKRKEREGDAEDVGVKVENPVLGPLLASPTINGDSKKLRADDPQARAIKAKIEAAAAKKKASSTLSGLTQYNSDDNDSNSDDGKDDEKEPGEIDSSPSKDANMDSSPPKPPRTSSPNGDGPNGIAPSSFYGSNRPPKKRKSSDQWQDRGEKKRPFGTPKGKVQYGNPYSGLTTYSSKNKRRRAPRGI</sequence>
<feature type="compositionally biased region" description="Basic and acidic residues" evidence="8">
    <location>
        <begin position="533"/>
        <end position="543"/>
    </location>
</feature>
<dbReference type="EC" id="3.4.19.12" evidence="7"/>
<evidence type="ECO:0000259" key="9">
    <source>
        <dbReference type="PROSITE" id="PS50235"/>
    </source>
</evidence>
<dbReference type="PANTHER" id="PTHR24006">
    <property type="entry name" value="UBIQUITIN CARBOXYL-TERMINAL HYDROLASE"/>
    <property type="match status" value="1"/>
</dbReference>
<dbReference type="FunFam" id="3.90.70.10:FF:000119">
    <property type="entry name" value="Ubiquitin specific peptidase 36"/>
    <property type="match status" value="1"/>
</dbReference>
<evidence type="ECO:0000313" key="11">
    <source>
        <dbReference type="Proteomes" id="UP000521943"/>
    </source>
</evidence>
<dbReference type="InterPro" id="IPR028889">
    <property type="entry name" value="USP"/>
</dbReference>
<name>A0A8H6IBU7_9AGAR</name>
<evidence type="ECO:0000256" key="7">
    <source>
        <dbReference type="RuleBase" id="RU366025"/>
    </source>
</evidence>
<feature type="compositionally biased region" description="Basic and acidic residues" evidence="8">
    <location>
        <begin position="486"/>
        <end position="496"/>
    </location>
</feature>
<feature type="compositionally biased region" description="Basic residues" evidence="8">
    <location>
        <begin position="629"/>
        <end position="639"/>
    </location>
</feature>
<feature type="compositionally biased region" description="Polar residues" evidence="8">
    <location>
        <begin position="12"/>
        <end position="21"/>
    </location>
</feature>
<dbReference type="PROSITE" id="PS00973">
    <property type="entry name" value="USP_2"/>
    <property type="match status" value="1"/>
</dbReference>
<dbReference type="GO" id="GO:0006508">
    <property type="term" value="P:proteolysis"/>
    <property type="evidence" value="ECO:0007669"/>
    <property type="project" value="UniProtKB-KW"/>
</dbReference>
<evidence type="ECO:0000313" key="10">
    <source>
        <dbReference type="EMBL" id="KAF6762234.1"/>
    </source>
</evidence>
<feature type="compositionally biased region" description="Pro residues" evidence="8">
    <location>
        <begin position="84"/>
        <end position="98"/>
    </location>
</feature>
<keyword evidence="6 7" id="KW-0788">Thiol protease</keyword>
<accession>A0A8H6IBU7</accession>
<feature type="compositionally biased region" description="Polar residues" evidence="8">
    <location>
        <begin position="514"/>
        <end position="523"/>
    </location>
</feature>
<keyword evidence="5 7" id="KW-0378">Hydrolase</keyword>
<proteinExistence type="inferred from homology"/>
<feature type="region of interest" description="Disordered" evidence="8">
    <location>
        <begin position="1"/>
        <end position="31"/>
    </location>
</feature>
<evidence type="ECO:0000256" key="1">
    <source>
        <dbReference type="ARBA" id="ARBA00000707"/>
    </source>
</evidence>
<dbReference type="PROSITE" id="PS50235">
    <property type="entry name" value="USP_3"/>
    <property type="match status" value="1"/>
</dbReference>
<dbReference type="InterPro" id="IPR038765">
    <property type="entry name" value="Papain-like_cys_pep_sf"/>
</dbReference>